<dbReference type="EMBL" id="CP016796">
    <property type="protein sequence ID" value="API86398.1"/>
    <property type="molecule type" value="Genomic_DNA"/>
</dbReference>
<dbReference type="STRING" id="573570.F7310_03085"/>
<organism evidence="2 3">
    <name type="scientific">Francisella uliginis</name>
    <dbReference type="NCBI Taxonomy" id="573570"/>
    <lineage>
        <taxon>Bacteria</taxon>
        <taxon>Pseudomonadati</taxon>
        <taxon>Pseudomonadota</taxon>
        <taxon>Gammaproteobacteria</taxon>
        <taxon>Thiotrichales</taxon>
        <taxon>Francisellaceae</taxon>
        <taxon>Francisella</taxon>
    </lineage>
</organism>
<keyword evidence="3" id="KW-1185">Reference proteome</keyword>
<evidence type="ECO:0000313" key="3">
    <source>
        <dbReference type="Proteomes" id="UP000184222"/>
    </source>
</evidence>
<dbReference type="KEGG" id="frx:F7310_03085"/>
<dbReference type="AlphaFoldDB" id="A0A1L4BRE8"/>
<dbReference type="Pfam" id="PF07566">
    <property type="entry name" value="DUF1543"/>
    <property type="match status" value="2"/>
</dbReference>
<dbReference type="InterPro" id="IPR011440">
    <property type="entry name" value="DUF1543"/>
</dbReference>
<dbReference type="OrthoDB" id="850243at2"/>
<accession>A0A1L4BRE8</accession>
<proteinExistence type="predicted"/>
<dbReference type="Proteomes" id="UP000184222">
    <property type="component" value="Chromosome"/>
</dbReference>
<dbReference type="RefSeq" id="WP_072711691.1">
    <property type="nucleotide sequence ID" value="NZ_CP016796.1"/>
</dbReference>
<sequence>MSQLFIVYLGGSAPKGNIELHDVQFVIGNTIEDTYEQLRQNWFGTVKGLHLDSYKAIKGADGYKISIQDKPQNFDKKLYFVNLGGYDESKLNELHEFALFVAADKVEAKEKAKKSLLKNSLHQHKDNLMEVDDCLELSSIGGKYIHLNLSDEKYNLKPDWFGYRVIG</sequence>
<name>A0A1L4BRE8_9GAMM</name>
<evidence type="ECO:0000313" key="2">
    <source>
        <dbReference type="EMBL" id="API86398.1"/>
    </source>
</evidence>
<reference evidence="2 3" key="1">
    <citation type="journal article" date="2016" name="Appl. Environ. Microbiol.">
        <title>Whole genome relationships among Francisella bacteria of diverse origin define new species and provide specific regions for detection.</title>
        <authorList>
            <person name="Challacombe J.F."/>
            <person name="Petersen J.M."/>
            <person name="Gallegos-Graves V."/>
            <person name="Hodge D."/>
            <person name="Pillai S."/>
            <person name="Kuske C.R."/>
        </authorList>
    </citation>
    <scope>NUCLEOTIDE SEQUENCE [LARGE SCALE GENOMIC DNA]</scope>
    <source>
        <strain evidence="3">TX07-7310</strain>
    </source>
</reference>
<protein>
    <recommendedName>
        <fullName evidence="1">DUF1543 domain-containing protein</fullName>
    </recommendedName>
</protein>
<feature type="domain" description="DUF1543" evidence="1">
    <location>
        <begin position="17"/>
        <end position="66"/>
    </location>
</feature>
<dbReference type="Gene3D" id="3.10.20.10">
    <property type="match status" value="2"/>
</dbReference>
<evidence type="ECO:0000259" key="1">
    <source>
        <dbReference type="Pfam" id="PF07566"/>
    </source>
</evidence>
<gene>
    <name evidence="2" type="ORF">F7310_03085</name>
</gene>
<feature type="domain" description="DUF1543" evidence="1">
    <location>
        <begin position="93"/>
        <end position="136"/>
    </location>
</feature>